<keyword evidence="1" id="KW-1133">Transmembrane helix</keyword>
<keyword evidence="1" id="KW-0472">Membrane</keyword>
<dbReference type="Gene3D" id="3.30.200.20">
    <property type="entry name" value="Phosphorylase Kinase, domain 1"/>
    <property type="match status" value="1"/>
</dbReference>
<accession>A0AAW2QMF8</accession>
<evidence type="ECO:0000313" key="3">
    <source>
        <dbReference type="EMBL" id="KAL0368984.1"/>
    </source>
</evidence>
<dbReference type="Gene3D" id="1.10.510.10">
    <property type="entry name" value="Transferase(Phosphotransferase) domain 1"/>
    <property type="match status" value="1"/>
</dbReference>
<feature type="transmembrane region" description="Helical" evidence="1">
    <location>
        <begin position="128"/>
        <end position="152"/>
    </location>
</feature>
<proteinExistence type="predicted"/>
<name>A0AAW2QMF8_9LAMI</name>
<dbReference type="InterPro" id="IPR032675">
    <property type="entry name" value="LRR_dom_sf"/>
</dbReference>
<dbReference type="AlphaFoldDB" id="A0AAW2QMF8"/>
<gene>
    <name evidence="3" type="ORF">Scaly_1117300</name>
</gene>
<dbReference type="GO" id="GO:0005524">
    <property type="term" value="F:ATP binding"/>
    <property type="evidence" value="ECO:0007669"/>
    <property type="project" value="InterPro"/>
</dbReference>
<dbReference type="PROSITE" id="PS50011">
    <property type="entry name" value="PROTEIN_KINASE_DOM"/>
    <property type="match status" value="1"/>
</dbReference>
<organism evidence="3">
    <name type="scientific">Sesamum calycinum</name>
    <dbReference type="NCBI Taxonomy" id="2727403"/>
    <lineage>
        <taxon>Eukaryota</taxon>
        <taxon>Viridiplantae</taxon>
        <taxon>Streptophyta</taxon>
        <taxon>Embryophyta</taxon>
        <taxon>Tracheophyta</taxon>
        <taxon>Spermatophyta</taxon>
        <taxon>Magnoliopsida</taxon>
        <taxon>eudicotyledons</taxon>
        <taxon>Gunneridae</taxon>
        <taxon>Pentapetalae</taxon>
        <taxon>asterids</taxon>
        <taxon>lamiids</taxon>
        <taxon>Lamiales</taxon>
        <taxon>Pedaliaceae</taxon>
        <taxon>Sesamum</taxon>
    </lineage>
</organism>
<dbReference type="Gene3D" id="3.80.10.10">
    <property type="entry name" value="Ribonuclease Inhibitor"/>
    <property type="match status" value="1"/>
</dbReference>
<dbReference type="GO" id="GO:0004672">
    <property type="term" value="F:protein kinase activity"/>
    <property type="evidence" value="ECO:0007669"/>
    <property type="project" value="InterPro"/>
</dbReference>
<feature type="domain" description="Protein kinase" evidence="2">
    <location>
        <begin position="207"/>
        <end position="472"/>
    </location>
</feature>
<dbReference type="PANTHER" id="PTHR48007">
    <property type="entry name" value="LEUCINE-RICH REPEAT RECEPTOR-LIKE PROTEIN KINASE PXC1"/>
    <property type="match status" value="1"/>
</dbReference>
<reference evidence="3" key="1">
    <citation type="submission" date="2020-06" db="EMBL/GenBank/DDBJ databases">
        <authorList>
            <person name="Li T."/>
            <person name="Hu X."/>
            <person name="Zhang T."/>
            <person name="Song X."/>
            <person name="Zhang H."/>
            <person name="Dai N."/>
            <person name="Sheng W."/>
            <person name="Hou X."/>
            <person name="Wei L."/>
        </authorList>
    </citation>
    <scope>NUCLEOTIDE SEQUENCE</scope>
    <source>
        <strain evidence="3">KEN8</strain>
        <tissue evidence="3">Leaf</tissue>
    </source>
</reference>
<dbReference type="SUPFAM" id="SSF56112">
    <property type="entry name" value="Protein kinase-like (PK-like)"/>
    <property type="match status" value="1"/>
</dbReference>
<keyword evidence="1" id="KW-0812">Transmembrane</keyword>
<dbReference type="SUPFAM" id="SSF52058">
    <property type="entry name" value="L domain-like"/>
    <property type="match status" value="1"/>
</dbReference>
<evidence type="ECO:0000256" key="1">
    <source>
        <dbReference type="SAM" id="Phobius"/>
    </source>
</evidence>
<keyword evidence="3" id="KW-0418">Kinase</keyword>
<dbReference type="PANTHER" id="PTHR48007:SF37">
    <property type="entry name" value="LEUCINE-RICH REPEAT PROTEIN KINASE FAMILY PROTEIN"/>
    <property type="match status" value="1"/>
</dbReference>
<comment type="caution">
    <text evidence="3">The sequence shown here is derived from an EMBL/GenBank/DDBJ whole genome shotgun (WGS) entry which is preliminary data.</text>
</comment>
<reference evidence="3" key="2">
    <citation type="journal article" date="2024" name="Plant">
        <title>Genomic evolution and insights into agronomic trait innovations of Sesamum species.</title>
        <authorList>
            <person name="Miao H."/>
            <person name="Wang L."/>
            <person name="Qu L."/>
            <person name="Liu H."/>
            <person name="Sun Y."/>
            <person name="Le M."/>
            <person name="Wang Q."/>
            <person name="Wei S."/>
            <person name="Zheng Y."/>
            <person name="Lin W."/>
            <person name="Duan Y."/>
            <person name="Cao H."/>
            <person name="Xiong S."/>
            <person name="Wang X."/>
            <person name="Wei L."/>
            <person name="Li C."/>
            <person name="Ma Q."/>
            <person name="Ju M."/>
            <person name="Zhao R."/>
            <person name="Li G."/>
            <person name="Mu C."/>
            <person name="Tian Q."/>
            <person name="Mei H."/>
            <person name="Zhang T."/>
            <person name="Gao T."/>
            <person name="Zhang H."/>
        </authorList>
    </citation>
    <scope>NUCLEOTIDE SEQUENCE</scope>
    <source>
        <strain evidence="3">KEN8</strain>
    </source>
</reference>
<dbReference type="EMBL" id="JACGWM010000006">
    <property type="protein sequence ID" value="KAL0368984.1"/>
    <property type="molecule type" value="Genomic_DNA"/>
</dbReference>
<sequence>MLAGPIPDSLGALDRLYYLRLDFNRFNGSVPPFNQSSLQIFNVSHNALTGAIPVTPALSRFNMSSFALNSRLCGEIIHKKCPSTRPFFGQPTTTAPPPKSAAALRQTAGLRDDVALSSKGIMQKHRRAALVIGFSLGVSVVVISLICFAFAVRKHKRSPKGESTKMGLDPSVTGNAEAVMRIAEENEELEEKVKRVQEGVYAGPADAGFCRAVGEGTMGSTYKAVLDSRLIVTVKRLDSGRLGGTNQEVFEGHMESVGGLRHPNLVPLRAYFQAKEERLLIYDYQPNGSLFSLIHGSKPAKAKPLHWTSCLKIAEDAAQGLCYIHQAWRLVHGNLKSSNVLLGSDFEACLTDYCLVALATPSPDEDTNSIAYKAPEILRFDHREATSKSDVYSFGVLLLELLTGKHPSQHPTLTPDDMISWARSARDDDNGETNQLEMLLEVAVACRVASPEQRPTMWQVLKMIQEIKEVVLMEDGEFNSSSGNS</sequence>
<keyword evidence="3" id="KW-0808">Transferase</keyword>
<protein>
    <submittedName>
        <fullName evidence="3">Inactive receptor kinase</fullName>
    </submittedName>
</protein>
<dbReference type="InterPro" id="IPR046959">
    <property type="entry name" value="PRK1-6/SRF4-like"/>
</dbReference>
<evidence type="ECO:0000259" key="2">
    <source>
        <dbReference type="PROSITE" id="PS50011"/>
    </source>
</evidence>
<keyword evidence="3" id="KW-0675">Receptor</keyword>
<dbReference type="InterPro" id="IPR011009">
    <property type="entry name" value="Kinase-like_dom_sf"/>
</dbReference>
<dbReference type="Pfam" id="PF00069">
    <property type="entry name" value="Pkinase"/>
    <property type="match status" value="1"/>
</dbReference>
<dbReference type="InterPro" id="IPR000719">
    <property type="entry name" value="Prot_kinase_dom"/>
</dbReference>